<dbReference type="InterPro" id="IPR024704">
    <property type="entry name" value="SMC"/>
</dbReference>
<dbReference type="Pfam" id="PF06470">
    <property type="entry name" value="SMC_hinge"/>
    <property type="match status" value="1"/>
</dbReference>
<evidence type="ECO:0000256" key="3">
    <source>
        <dbReference type="ARBA" id="ARBA00022741"/>
    </source>
</evidence>
<dbReference type="HAMAP" id="MF_01894">
    <property type="entry name" value="Smc_prok"/>
    <property type="match status" value="1"/>
</dbReference>
<accession>A0A926DE84</accession>
<evidence type="ECO:0000256" key="7">
    <source>
        <dbReference type="HAMAP-Rule" id="MF_01894"/>
    </source>
</evidence>
<keyword evidence="5 7" id="KW-0175">Coiled coil</keyword>
<dbReference type="GO" id="GO:0005737">
    <property type="term" value="C:cytoplasm"/>
    <property type="evidence" value="ECO:0007669"/>
    <property type="project" value="UniProtKB-SubCell"/>
</dbReference>
<sequence length="1190" mass="134423">MAWLRLKNLEIQGFKSFPDKIVVTFGDGITAIVGPNGSGKSNIVDAIRWVMGEQSSKTLRGAKMEDVIFNGTSERKPTGYAEVTLVLDNSDGELQVEFAEVAITRRLYRSGESEYYINRSTVRLRDIHELLMNTGLGRDGYSVIGQGKISEILSQKSDERRQIFEEAAGISKYRYRKTESERKLANTEENLVRIRDILSELTDRVEPLRIQSEKARKYLDLREEKKQLEINVWLQNLDNTKDQLSKVMSDYQTVEGELHELEERLAGTDGEIAALMEEAAQANVQIETIQAEIRATQEQIAEKQSEIAVRKNDVEHSRERIARLHDTLEQRGRHLSEYDEQIAQRQASVRENEKKCAEIAGELEAMLAESGRYTEDVEGLSGEIERAQAQLVRLGDELTAAKVEHSSLLAQGESAAARAQTIEEELVKREELLQSRDAERKQSRAALRELEEQILSNENIISGYNRKFEVRAERLGQMQKDFERRESEIRAKQQRVELLSEMDRQLEGFTHSVRRVMQEAERGRLKNVHGTIASLIEVDDSCAVAVETALGAAMQNIVVDSEQDAKAAIGFLKAEKAGRATFLPLRSVRPAKLQEQGVEREAGFVGIADKLARYDAKYQSIFSNLLSRTVVMENIDAAIAAAKKYQYRFRIVTLDGQLLNVGGSLTGGSQAKNVGVLSRKNEIARLGEQIALEQEKCKGAREELKALEAETAALKAGLDGALAEQNVARENKLRAEGEYNQFAALVASMREEIESLEQESERLESEKKERAARIQTCETAAAELANRREQAELELERMLGNKQEAIEKKDAFFKAVSDKKVEISYLEKDRQAAQESIEDITRQRELFAAEIDSGAAEIEEFEAQILTLEQAVRAAETAIDTLHESIEKRQQSIEDCKRHREACEQKTTRIHQQTREENERRGRLIKEMTRLEGKKDAIEAENDNVVARLWDEYELTYTDACLLRTEIESMSKATRRISEIKSAIKALGNINVDAIEEYAAVKERYEFYTAQTEDLEKAKAELTKIIEELTGEMKRMFAEQFKLINAKFDEVFRELFGGGRAELILSDPSDVLESGIEIKVNPPGKIIKNLSALSGGEQAFVAIALYFAILAVKPASFCILDEIESALDDVNVVRYANYMRNFTDRTQFIVITHRRGTMEEADVLYGVTMQESGVSKMLTINVSDVGREYQ</sequence>
<evidence type="ECO:0000256" key="6">
    <source>
        <dbReference type="ARBA" id="ARBA00023125"/>
    </source>
</evidence>
<comment type="domain">
    <text evidence="7">Contains large globular domains required for ATP hydrolysis at each terminus and a third globular domain forming a flexible hinge near the middle of the molecule. These domains are separated by coiled-coil structures.</text>
</comment>
<dbReference type="GO" id="GO:0005524">
    <property type="term" value="F:ATP binding"/>
    <property type="evidence" value="ECO:0007669"/>
    <property type="project" value="UniProtKB-UniRule"/>
</dbReference>
<comment type="similarity">
    <text evidence="7">Belongs to the SMC family.</text>
</comment>
<gene>
    <name evidence="7 9" type="primary">smc</name>
    <name evidence="9" type="ORF">H8695_03260</name>
</gene>
<name>A0A926DE84_9FIRM</name>
<dbReference type="GO" id="GO:0007062">
    <property type="term" value="P:sister chromatid cohesion"/>
    <property type="evidence" value="ECO:0007669"/>
    <property type="project" value="InterPro"/>
</dbReference>
<dbReference type="InterPro" id="IPR011890">
    <property type="entry name" value="SMC_prok"/>
</dbReference>
<dbReference type="GO" id="GO:0003677">
    <property type="term" value="F:DNA binding"/>
    <property type="evidence" value="ECO:0007669"/>
    <property type="project" value="UniProtKB-UniRule"/>
</dbReference>
<dbReference type="PIRSF" id="PIRSF005719">
    <property type="entry name" value="SMC"/>
    <property type="match status" value="1"/>
</dbReference>
<dbReference type="InterPro" id="IPR003395">
    <property type="entry name" value="RecF/RecN/SMC_N"/>
</dbReference>
<proteinExistence type="inferred from homology"/>
<dbReference type="InterPro" id="IPR027417">
    <property type="entry name" value="P-loop_NTPase"/>
</dbReference>
<comment type="subunit">
    <text evidence="7">Homodimer.</text>
</comment>
<dbReference type="Gene3D" id="3.40.50.300">
    <property type="entry name" value="P-loop containing nucleotide triphosphate hydrolases"/>
    <property type="match status" value="2"/>
</dbReference>
<keyword evidence="2 7" id="KW-0963">Cytoplasm</keyword>
<evidence type="ECO:0000313" key="9">
    <source>
        <dbReference type="EMBL" id="MBC8535709.1"/>
    </source>
</evidence>
<evidence type="ECO:0000256" key="2">
    <source>
        <dbReference type="ARBA" id="ARBA00022490"/>
    </source>
</evidence>
<dbReference type="GO" id="GO:0030261">
    <property type="term" value="P:chromosome condensation"/>
    <property type="evidence" value="ECO:0007669"/>
    <property type="project" value="InterPro"/>
</dbReference>
<dbReference type="SUPFAM" id="SSF75553">
    <property type="entry name" value="Smc hinge domain"/>
    <property type="match status" value="1"/>
</dbReference>
<dbReference type="AlphaFoldDB" id="A0A926DE84"/>
<dbReference type="Gene3D" id="6.10.140.1720">
    <property type="match status" value="1"/>
</dbReference>
<dbReference type="GO" id="GO:0005694">
    <property type="term" value="C:chromosome"/>
    <property type="evidence" value="ECO:0007669"/>
    <property type="project" value="InterPro"/>
</dbReference>
<feature type="coiled-coil region" evidence="7">
    <location>
        <begin position="921"/>
        <end position="948"/>
    </location>
</feature>
<comment type="caution">
    <text evidence="9">The sequence shown here is derived from an EMBL/GenBank/DDBJ whole genome shotgun (WGS) entry which is preliminary data.</text>
</comment>
<feature type="coiled-coil region" evidence="7">
    <location>
        <begin position="377"/>
        <end position="404"/>
    </location>
</feature>
<feature type="binding site" evidence="7">
    <location>
        <begin position="35"/>
        <end position="42"/>
    </location>
    <ligand>
        <name>ATP</name>
        <dbReference type="ChEBI" id="CHEBI:30616"/>
    </ligand>
</feature>
<dbReference type="FunFam" id="3.40.50.300:FF:000901">
    <property type="entry name" value="Chromosome partition protein Smc"/>
    <property type="match status" value="1"/>
</dbReference>
<keyword evidence="6 7" id="KW-0238">DNA-binding</keyword>
<keyword evidence="4 7" id="KW-0067">ATP-binding</keyword>
<feature type="coiled-coil region" evidence="7">
    <location>
        <begin position="170"/>
        <end position="306"/>
    </location>
</feature>
<reference evidence="9" key="1">
    <citation type="submission" date="2020-08" db="EMBL/GenBank/DDBJ databases">
        <title>Genome public.</title>
        <authorList>
            <person name="Liu C."/>
            <person name="Sun Q."/>
        </authorList>
    </citation>
    <scope>NUCLEOTIDE SEQUENCE</scope>
    <source>
        <strain evidence="9">BX7</strain>
    </source>
</reference>
<dbReference type="SUPFAM" id="SSF52540">
    <property type="entry name" value="P-loop containing nucleoside triphosphate hydrolases"/>
    <property type="match status" value="1"/>
</dbReference>
<organism evidence="9 10">
    <name type="scientific">Feifania hominis</name>
    <dbReference type="NCBI Taxonomy" id="2763660"/>
    <lineage>
        <taxon>Bacteria</taxon>
        <taxon>Bacillati</taxon>
        <taxon>Bacillota</taxon>
        <taxon>Clostridia</taxon>
        <taxon>Eubacteriales</taxon>
        <taxon>Feifaniaceae</taxon>
        <taxon>Feifania</taxon>
    </lineage>
</organism>
<evidence type="ECO:0000256" key="1">
    <source>
        <dbReference type="ARBA" id="ARBA00004496"/>
    </source>
</evidence>
<feature type="domain" description="SMC hinge" evidence="8">
    <location>
        <begin position="526"/>
        <end position="642"/>
    </location>
</feature>
<comment type="function">
    <text evidence="7">Required for chromosome condensation and partitioning.</text>
</comment>
<comment type="subcellular location">
    <subcellularLocation>
        <location evidence="1 7">Cytoplasm</location>
    </subcellularLocation>
</comment>
<dbReference type="InterPro" id="IPR010935">
    <property type="entry name" value="SMC_hinge"/>
</dbReference>
<evidence type="ECO:0000259" key="8">
    <source>
        <dbReference type="SMART" id="SM00968"/>
    </source>
</evidence>
<keyword evidence="3 7" id="KW-0547">Nucleotide-binding</keyword>
<feature type="coiled-coil region" evidence="7">
    <location>
        <begin position="998"/>
        <end position="1039"/>
    </location>
</feature>
<dbReference type="EMBL" id="JACRSP010000001">
    <property type="protein sequence ID" value="MBC8535709.1"/>
    <property type="molecule type" value="Genomic_DNA"/>
</dbReference>
<dbReference type="Gene3D" id="1.10.287.2610">
    <property type="match status" value="1"/>
</dbReference>
<evidence type="ECO:0000313" key="10">
    <source>
        <dbReference type="Proteomes" id="UP000620366"/>
    </source>
</evidence>
<dbReference type="InterPro" id="IPR036277">
    <property type="entry name" value="SMC_hinge_sf"/>
</dbReference>
<dbReference type="FunFam" id="3.40.50.300:FF:000984">
    <property type="entry name" value="Chromosome partition protein Smc"/>
    <property type="match status" value="1"/>
</dbReference>
<dbReference type="GO" id="GO:0006260">
    <property type="term" value="P:DNA replication"/>
    <property type="evidence" value="ECO:0007669"/>
    <property type="project" value="UniProtKB-UniRule"/>
</dbReference>
<dbReference type="RefSeq" id="WP_249299438.1">
    <property type="nucleotide sequence ID" value="NZ_JACRSP010000001.1"/>
</dbReference>
<evidence type="ECO:0000256" key="4">
    <source>
        <dbReference type="ARBA" id="ARBA00022840"/>
    </source>
</evidence>
<dbReference type="Gene3D" id="3.30.70.1620">
    <property type="match status" value="1"/>
</dbReference>
<dbReference type="Proteomes" id="UP000620366">
    <property type="component" value="Unassembled WGS sequence"/>
</dbReference>
<evidence type="ECO:0000256" key="5">
    <source>
        <dbReference type="ARBA" id="ARBA00023054"/>
    </source>
</evidence>
<dbReference type="NCBIfam" id="TIGR02168">
    <property type="entry name" value="SMC_prok_B"/>
    <property type="match status" value="1"/>
</dbReference>
<keyword evidence="10" id="KW-1185">Reference proteome</keyword>
<dbReference type="Gene3D" id="1.20.1060.20">
    <property type="match status" value="1"/>
</dbReference>
<protein>
    <recommendedName>
        <fullName evidence="7">Chromosome partition protein Smc</fullName>
    </recommendedName>
</protein>
<dbReference type="GO" id="GO:0016887">
    <property type="term" value="F:ATP hydrolysis activity"/>
    <property type="evidence" value="ECO:0007669"/>
    <property type="project" value="InterPro"/>
</dbReference>
<dbReference type="SMART" id="SM00968">
    <property type="entry name" value="SMC_hinge"/>
    <property type="match status" value="1"/>
</dbReference>
<dbReference type="PANTHER" id="PTHR43977">
    <property type="entry name" value="STRUCTURAL MAINTENANCE OF CHROMOSOMES PROTEIN 3"/>
    <property type="match status" value="1"/>
</dbReference>
<dbReference type="Pfam" id="PF02463">
    <property type="entry name" value="SMC_N"/>
    <property type="match status" value="1"/>
</dbReference>
<feature type="coiled-coil region" evidence="7">
    <location>
        <begin position="433"/>
        <end position="467"/>
    </location>
</feature>
<dbReference type="CDD" id="cd03278">
    <property type="entry name" value="ABC_SMC_barmotin"/>
    <property type="match status" value="2"/>
</dbReference>
<dbReference type="GO" id="GO:0007059">
    <property type="term" value="P:chromosome segregation"/>
    <property type="evidence" value="ECO:0007669"/>
    <property type="project" value="UniProtKB-UniRule"/>
</dbReference>
<feature type="coiled-coil region" evidence="7">
    <location>
        <begin position="683"/>
        <end position="878"/>
    </location>
</feature>